<keyword evidence="3" id="KW-0813">Transport</keyword>
<dbReference type="InterPro" id="IPR018222">
    <property type="entry name" value="Nuclear_transport_factor_2_euk"/>
</dbReference>
<keyword evidence="7" id="KW-0539">Nucleus</keyword>
<dbReference type="Gene3D" id="3.30.70.330">
    <property type="match status" value="1"/>
</dbReference>
<comment type="caution">
    <text evidence="11">The sequence shown here is derived from an EMBL/GenBank/DDBJ whole genome shotgun (WGS) entry which is preliminary data.</text>
</comment>
<dbReference type="EMBL" id="BAAFST010000020">
    <property type="protein sequence ID" value="GAB1303134.1"/>
    <property type="molecule type" value="Genomic_DNA"/>
</dbReference>
<evidence type="ECO:0000313" key="12">
    <source>
        <dbReference type="Proteomes" id="UP001623349"/>
    </source>
</evidence>
<keyword evidence="12" id="KW-1185">Reference proteome</keyword>
<accession>A0ABQ0FV63</accession>
<dbReference type="PROSITE" id="PS50177">
    <property type="entry name" value="NTF2_DOMAIN"/>
    <property type="match status" value="1"/>
</dbReference>
<evidence type="ECO:0000256" key="8">
    <source>
        <dbReference type="SAM" id="MobiDB-lite"/>
    </source>
</evidence>
<dbReference type="PROSITE" id="PS51281">
    <property type="entry name" value="TAP_C"/>
    <property type="match status" value="1"/>
</dbReference>
<dbReference type="SUPFAM" id="SSF54427">
    <property type="entry name" value="NTF2-like"/>
    <property type="match status" value="1"/>
</dbReference>
<evidence type="ECO:0000313" key="11">
    <source>
        <dbReference type="EMBL" id="GAB1303134.1"/>
    </source>
</evidence>
<dbReference type="InterPro" id="IPR002075">
    <property type="entry name" value="NTF2_dom"/>
</dbReference>
<dbReference type="Proteomes" id="UP001623349">
    <property type="component" value="Unassembled WGS sequence"/>
</dbReference>
<dbReference type="InterPro" id="IPR030217">
    <property type="entry name" value="NXF_fam"/>
</dbReference>
<dbReference type="CDD" id="cd14342">
    <property type="entry name" value="UBA_TAP-C"/>
    <property type="match status" value="1"/>
</dbReference>
<dbReference type="InterPro" id="IPR032675">
    <property type="entry name" value="LRR_dom_sf"/>
</dbReference>
<keyword evidence="6" id="KW-0509">mRNA transport</keyword>
<comment type="subcellular location">
    <subcellularLocation>
        <location evidence="1">Nucleus</location>
    </subcellularLocation>
</comment>
<feature type="compositionally biased region" description="Polar residues" evidence="8">
    <location>
        <begin position="1"/>
        <end position="10"/>
    </location>
</feature>
<dbReference type="SUPFAM" id="SSF54928">
    <property type="entry name" value="RNA-binding domain, RBD"/>
    <property type="match status" value="1"/>
</dbReference>
<dbReference type="InterPro" id="IPR015245">
    <property type="entry name" value="Tap_RNA-bd"/>
</dbReference>
<keyword evidence="4" id="KW-0433">Leucine-rich repeat</keyword>
<evidence type="ECO:0000259" key="10">
    <source>
        <dbReference type="PROSITE" id="PS51281"/>
    </source>
</evidence>
<dbReference type="InterPro" id="IPR032710">
    <property type="entry name" value="NTF2-like_dom_sf"/>
</dbReference>
<organism evidence="11 12">
    <name type="scientific">Apodemus speciosus</name>
    <name type="common">Large Japanese field mouse</name>
    <dbReference type="NCBI Taxonomy" id="105296"/>
    <lineage>
        <taxon>Eukaryota</taxon>
        <taxon>Metazoa</taxon>
        <taxon>Chordata</taxon>
        <taxon>Craniata</taxon>
        <taxon>Vertebrata</taxon>
        <taxon>Euteleostomi</taxon>
        <taxon>Mammalia</taxon>
        <taxon>Eutheria</taxon>
        <taxon>Euarchontoglires</taxon>
        <taxon>Glires</taxon>
        <taxon>Rodentia</taxon>
        <taxon>Myomorpha</taxon>
        <taxon>Muroidea</taxon>
        <taxon>Muridae</taxon>
        <taxon>Murinae</taxon>
        <taxon>Apodemus</taxon>
    </lineage>
</organism>
<comment type="similarity">
    <text evidence="2">Belongs to the NXF family.</text>
</comment>
<sequence length="568" mass="65413">MKHNLSQITQPEKGKMVRHSSETNPVRRRMRCQRIIQRRFLNPTEHISDTMRTSFYQQHDGEPAMSSSPMHTQRYTPYGIPSRHQRVSFYTRNQMHVNMDGGSKPLERKMERDKQDDTSENWFKVTIPFGIKYDKKWLLNLIQSQCSLPFTPVQFHYEKMQAHFFVDNPNTAFMLKAISDKVRDETDNKISIFISPCDEPHSVTELKSEKMDHKKLTMNQQCATSQQVLNRQRLPFDQEDMTQLLPLNQSYNKLYQPLGLLGTMAMAPTIDKLNAYKNEMSSLKEYSILELFPKLLSLDGQESHKPTLCGPEDAKSLPACKGSFFGSESIKTTVLQFLQQYYYIYDNGDRQGLLNAYHAEACFSLTVPFSSTDLSMSNLCQYLKYSRNMKILKDPYMRRQLLKHKKCDIIHFLRSLPKTQHDLTSFVVDICFQTKQHLCFSVSGLFKEVESTSQGCVHAFTRIFVATCGNSSDLCIINDKLSVRNVHGFSHASKSVATASSSYLPSPSQDQREMVPTLCAQSGANVERSQKCLHDDQWNYNRAIQSLALLKVKDTIPEDKFTQTNPRS</sequence>
<evidence type="ECO:0000256" key="5">
    <source>
        <dbReference type="ARBA" id="ARBA00022737"/>
    </source>
</evidence>
<evidence type="ECO:0000256" key="3">
    <source>
        <dbReference type="ARBA" id="ARBA00022448"/>
    </source>
</evidence>
<gene>
    <name evidence="11" type="ORF">APTSU1_001837500</name>
</gene>
<evidence type="ECO:0000256" key="1">
    <source>
        <dbReference type="ARBA" id="ARBA00004123"/>
    </source>
</evidence>
<evidence type="ECO:0000256" key="2">
    <source>
        <dbReference type="ARBA" id="ARBA00009285"/>
    </source>
</evidence>
<keyword evidence="5" id="KW-0677">Repeat</keyword>
<dbReference type="Gene3D" id="3.80.10.10">
    <property type="entry name" value="Ribonuclease Inhibitor"/>
    <property type="match status" value="1"/>
</dbReference>
<name>A0ABQ0FV63_APOSI</name>
<dbReference type="SMART" id="SM00804">
    <property type="entry name" value="TAP_C"/>
    <property type="match status" value="1"/>
</dbReference>
<dbReference type="InterPro" id="IPR035979">
    <property type="entry name" value="RBD_domain_sf"/>
</dbReference>
<dbReference type="Pfam" id="PF03943">
    <property type="entry name" value="TAP_C"/>
    <property type="match status" value="1"/>
</dbReference>
<protein>
    <submittedName>
        <fullName evidence="11">Nuclear RNA export factor 3</fullName>
    </submittedName>
</protein>
<feature type="compositionally biased region" description="Basic and acidic residues" evidence="8">
    <location>
        <begin position="12"/>
        <end position="21"/>
    </location>
</feature>
<evidence type="ECO:0000256" key="4">
    <source>
        <dbReference type="ARBA" id="ARBA00022614"/>
    </source>
</evidence>
<dbReference type="Pfam" id="PF09162">
    <property type="entry name" value="Tap-RNA_bind"/>
    <property type="match status" value="1"/>
</dbReference>
<dbReference type="Pfam" id="PF22602">
    <property type="entry name" value="NXF_NTF2"/>
    <property type="match status" value="1"/>
</dbReference>
<dbReference type="InterPro" id="IPR012677">
    <property type="entry name" value="Nucleotide-bd_a/b_plait_sf"/>
</dbReference>
<dbReference type="SUPFAM" id="SSF46934">
    <property type="entry name" value="UBA-like"/>
    <property type="match status" value="1"/>
</dbReference>
<feature type="domain" description="TAP-C" evidence="10">
    <location>
        <begin position="509"/>
        <end position="564"/>
    </location>
</feature>
<evidence type="ECO:0000259" key="9">
    <source>
        <dbReference type="PROSITE" id="PS50177"/>
    </source>
</evidence>
<dbReference type="Gene3D" id="1.10.8.10">
    <property type="entry name" value="DNA helicase RuvA subunit, C-terminal domain"/>
    <property type="match status" value="1"/>
</dbReference>
<evidence type="ECO:0000256" key="7">
    <source>
        <dbReference type="ARBA" id="ARBA00023242"/>
    </source>
</evidence>
<evidence type="ECO:0000256" key="6">
    <source>
        <dbReference type="ARBA" id="ARBA00022816"/>
    </source>
</evidence>
<dbReference type="PANTHER" id="PTHR10662:SF12">
    <property type="entry name" value="NUCLEAR RNA EXPORT FACTOR 3"/>
    <property type="match status" value="1"/>
</dbReference>
<dbReference type="PANTHER" id="PTHR10662">
    <property type="entry name" value="NUCLEAR RNA EXPORT FACTOR"/>
    <property type="match status" value="1"/>
</dbReference>
<feature type="domain" description="NTF2" evidence="9">
    <location>
        <begin position="333"/>
        <end position="483"/>
    </location>
</feature>
<dbReference type="InterPro" id="IPR009060">
    <property type="entry name" value="UBA-like_sf"/>
</dbReference>
<feature type="region of interest" description="Disordered" evidence="8">
    <location>
        <begin position="1"/>
        <end position="25"/>
    </location>
</feature>
<reference evidence="11 12" key="1">
    <citation type="submission" date="2024-08" db="EMBL/GenBank/DDBJ databases">
        <title>The draft genome of Apodemus speciosus.</title>
        <authorList>
            <person name="Nabeshima K."/>
            <person name="Suzuki S."/>
            <person name="Onuma M."/>
        </authorList>
    </citation>
    <scope>NUCLEOTIDE SEQUENCE [LARGE SCALE GENOMIC DNA]</scope>
    <source>
        <strain evidence="11">IB14-021</strain>
    </source>
</reference>
<dbReference type="InterPro" id="IPR005637">
    <property type="entry name" value="TAP_C_dom"/>
</dbReference>
<proteinExistence type="inferred from homology"/>
<dbReference type="Gene3D" id="3.10.450.50">
    <property type="match status" value="1"/>
</dbReference>